<keyword evidence="1" id="KW-1133">Transmembrane helix</keyword>
<keyword evidence="2" id="KW-0808">Transferase</keyword>
<reference evidence="2 3" key="1">
    <citation type="submission" date="2020-07" db="EMBL/GenBank/DDBJ databases">
        <title>Sequencing the genomes of 1000 actinobacteria strains.</title>
        <authorList>
            <person name="Klenk H.-P."/>
        </authorList>
    </citation>
    <scope>NUCLEOTIDE SEQUENCE [LARGE SCALE GENOMIC DNA]</scope>
    <source>
        <strain evidence="2 3">DSM 22185</strain>
    </source>
</reference>
<keyword evidence="1" id="KW-0812">Transmembrane</keyword>
<name>A0A7Y9EVP0_9MICO</name>
<sequence>MDAPPSEPRSGAPRSELALRIVGGALSLLVGIPFLLLVFVALRGRFAGASADPHGYGMIFGTLLAAVVGLVLALVLPLVFPRGRRIRALAWCLLGYVCVVGALFAILLTA</sequence>
<dbReference type="RefSeq" id="WP_179433463.1">
    <property type="nucleotide sequence ID" value="NZ_BAABLC010000002.1"/>
</dbReference>
<keyword evidence="1" id="KW-0472">Membrane</keyword>
<protein>
    <submittedName>
        <fullName evidence="2">Glucan phosphoethanolaminetransferase (Alkaline phosphatase superfamily)</fullName>
    </submittedName>
</protein>
<evidence type="ECO:0000313" key="2">
    <source>
        <dbReference type="EMBL" id="NYD54827.1"/>
    </source>
</evidence>
<comment type="caution">
    <text evidence="2">The sequence shown here is derived from an EMBL/GenBank/DDBJ whole genome shotgun (WGS) entry which is preliminary data.</text>
</comment>
<feature type="transmembrane region" description="Helical" evidence="1">
    <location>
        <begin position="54"/>
        <end position="76"/>
    </location>
</feature>
<feature type="transmembrane region" description="Helical" evidence="1">
    <location>
        <begin position="88"/>
        <end position="108"/>
    </location>
</feature>
<dbReference type="EMBL" id="JACCBH010000001">
    <property type="protein sequence ID" value="NYD54827.1"/>
    <property type="molecule type" value="Genomic_DNA"/>
</dbReference>
<evidence type="ECO:0000313" key="3">
    <source>
        <dbReference type="Proteomes" id="UP000552045"/>
    </source>
</evidence>
<dbReference type="Proteomes" id="UP000552045">
    <property type="component" value="Unassembled WGS sequence"/>
</dbReference>
<gene>
    <name evidence="2" type="ORF">BKA02_001882</name>
</gene>
<evidence type="ECO:0000256" key="1">
    <source>
        <dbReference type="SAM" id="Phobius"/>
    </source>
</evidence>
<keyword evidence="3" id="KW-1185">Reference proteome</keyword>
<accession>A0A7Y9EVP0</accession>
<feature type="transmembrane region" description="Helical" evidence="1">
    <location>
        <begin position="21"/>
        <end position="42"/>
    </location>
</feature>
<organism evidence="2 3">
    <name type="scientific">Microbacterium pseudoresistens</name>
    <dbReference type="NCBI Taxonomy" id="640634"/>
    <lineage>
        <taxon>Bacteria</taxon>
        <taxon>Bacillati</taxon>
        <taxon>Actinomycetota</taxon>
        <taxon>Actinomycetes</taxon>
        <taxon>Micrococcales</taxon>
        <taxon>Microbacteriaceae</taxon>
        <taxon>Microbacterium</taxon>
    </lineage>
</organism>
<proteinExistence type="predicted"/>
<dbReference type="AlphaFoldDB" id="A0A7Y9EVP0"/>
<dbReference type="GO" id="GO:0016740">
    <property type="term" value="F:transferase activity"/>
    <property type="evidence" value="ECO:0007669"/>
    <property type="project" value="UniProtKB-KW"/>
</dbReference>